<gene>
    <name evidence="2" type="ORF">MNB_SUP05-12-1050</name>
</gene>
<name>A0A1W1DKQ6_9ZZZZ</name>
<proteinExistence type="predicted"/>
<dbReference type="AlphaFoldDB" id="A0A1W1DKQ6"/>
<keyword evidence="2" id="KW-0808">Transferase</keyword>
<dbReference type="Pfam" id="PF20914">
    <property type="entry name" value="DNA_pol_IIIA_C"/>
    <property type="match status" value="1"/>
</dbReference>
<dbReference type="InterPro" id="IPR048472">
    <property type="entry name" value="DNA_pol_IIIA_C"/>
</dbReference>
<dbReference type="GO" id="GO:0003887">
    <property type="term" value="F:DNA-directed DNA polymerase activity"/>
    <property type="evidence" value="ECO:0007669"/>
    <property type="project" value="UniProtKB-EC"/>
</dbReference>
<reference evidence="2" key="1">
    <citation type="submission" date="2016-10" db="EMBL/GenBank/DDBJ databases">
        <authorList>
            <person name="de Groot N.N."/>
        </authorList>
    </citation>
    <scope>NUCLEOTIDE SEQUENCE</scope>
</reference>
<dbReference type="EMBL" id="FPHT01000213">
    <property type="protein sequence ID" value="SFV82022.1"/>
    <property type="molecule type" value="Genomic_DNA"/>
</dbReference>
<sequence length="82" mass="9495">MKMKYARSFEISLSDKHQPLFARLSEILKQNQGQCPVKLCYRVNDSKGEVPLTKDYFVIPNQQLIETVDTLLGDRVSKINYC</sequence>
<accession>A0A1W1DKQ6</accession>
<dbReference type="EC" id="2.7.7.7" evidence="2"/>
<feature type="domain" description="DNA polymerase III subunit alpha C-terminal" evidence="1">
    <location>
        <begin position="23"/>
        <end position="73"/>
    </location>
</feature>
<protein>
    <submittedName>
        <fullName evidence="2">DNA polymerase III alpha subunit</fullName>
        <ecNumber evidence="2">2.7.7.7</ecNumber>
    </submittedName>
</protein>
<keyword evidence="2" id="KW-0548">Nucleotidyltransferase</keyword>
<organism evidence="2">
    <name type="scientific">hydrothermal vent metagenome</name>
    <dbReference type="NCBI Taxonomy" id="652676"/>
    <lineage>
        <taxon>unclassified sequences</taxon>
        <taxon>metagenomes</taxon>
        <taxon>ecological metagenomes</taxon>
    </lineage>
</organism>
<evidence type="ECO:0000259" key="1">
    <source>
        <dbReference type="Pfam" id="PF20914"/>
    </source>
</evidence>
<evidence type="ECO:0000313" key="2">
    <source>
        <dbReference type="EMBL" id="SFV82022.1"/>
    </source>
</evidence>